<comment type="similarity">
    <text evidence="2">Belongs to the fatty acid desaturase type 2 family.</text>
</comment>
<keyword evidence="5" id="KW-0276">Fatty acid metabolism</keyword>
<evidence type="ECO:0000259" key="13">
    <source>
        <dbReference type="Pfam" id="PF00487"/>
    </source>
</evidence>
<evidence type="ECO:0000256" key="7">
    <source>
        <dbReference type="ARBA" id="ARBA00023002"/>
    </source>
</evidence>
<keyword evidence="8" id="KW-0408">Iron</keyword>
<evidence type="ECO:0000256" key="3">
    <source>
        <dbReference type="ARBA" id="ARBA00022516"/>
    </source>
</evidence>
<protein>
    <submittedName>
        <fullName evidence="14">Fatty acid desaturase</fullName>
    </submittedName>
</protein>
<evidence type="ECO:0000256" key="8">
    <source>
        <dbReference type="ARBA" id="ARBA00023004"/>
    </source>
</evidence>
<dbReference type="CDD" id="cd03505">
    <property type="entry name" value="Delta9-FADS-like"/>
    <property type="match status" value="1"/>
</dbReference>
<evidence type="ECO:0000256" key="5">
    <source>
        <dbReference type="ARBA" id="ARBA00022832"/>
    </source>
</evidence>
<evidence type="ECO:0000256" key="10">
    <source>
        <dbReference type="ARBA" id="ARBA00023136"/>
    </source>
</evidence>
<feature type="transmembrane region" description="Helical" evidence="12">
    <location>
        <begin position="42"/>
        <end position="60"/>
    </location>
</feature>
<comment type="subcellular location">
    <subcellularLocation>
        <location evidence="1">Membrane</location>
        <topology evidence="1">Multi-pass membrane protein</topology>
    </subcellularLocation>
</comment>
<evidence type="ECO:0000256" key="12">
    <source>
        <dbReference type="SAM" id="Phobius"/>
    </source>
</evidence>
<organism evidence="14 15">
    <name type="scientific">Candidatus Obscuribacter phosphatis</name>
    <dbReference type="NCBI Taxonomy" id="1906157"/>
    <lineage>
        <taxon>Bacteria</taxon>
        <taxon>Bacillati</taxon>
        <taxon>Candidatus Melainabacteria</taxon>
        <taxon>Candidatus Obscuribacterales</taxon>
        <taxon>Candidatus Obscuribacteraceae</taxon>
        <taxon>Candidatus Obscuribacter</taxon>
    </lineage>
</organism>
<dbReference type="PRINTS" id="PR00075">
    <property type="entry name" value="FACDDSATRASE"/>
</dbReference>
<evidence type="ECO:0000313" key="15">
    <source>
        <dbReference type="Proteomes" id="UP000664277"/>
    </source>
</evidence>
<evidence type="ECO:0000256" key="2">
    <source>
        <dbReference type="ARBA" id="ARBA00008749"/>
    </source>
</evidence>
<dbReference type="Proteomes" id="UP000664277">
    <property type="component" value="Unassembled WGS sequence"/>
</dbReference>
<accession>A0A8J7PLP4</accession>
<dbReference type="AlphaFoldDB" id="A0A8J7PLP4"/>
<keyword evidence="3" id="KW-0444">Lipid biosynthesis</keyword>
<evidence type="ECO:0000313" key="14">
    <source>
        <dbReference type="EMBL" id="MBN8660182.1"/>
    </source>
</evidence>
<proteinExistence type="inferred from homology"/>
<name>A0A8J7PLP4_9BACT</name>
<dbReference type="InterPro" id="IPR015876">
    <property type="entry name" value="Acyl-CoA_DS"/>
</dbReference>
<sequence>MLLFLGAFALFYIWHGLGVTIGYHRLLSHRSIECRKALEYFFVLPGYLSFEGSPIWWATIHRAHHRHVDTNLDPHSPRYGLKNAYAGWFTKKTYPEHINPQEQAPDMLKDKLYLFLEQGGDWRKAHVLSYAVNIGFRLILLYYFGWTVALASYLAAVLVLQIPLMLNVVCHIPKLGYKRFHSADDSVNVWWVAVLALGEGWHNNHHRYPGSAKTGVSFWEFDLSWLVISAMNRLGLLDRVNIAPAKQVRLANWKKKTMVQSR</sequence>
<dbReference type="GO" id="GO:0016717">
    <property type="term" value="F:oxidoreductase activity, acting on paired donors, with oxidation of a pair of donors resulting in the reduction of molecular oxygen to two molecules of water"/>
    <property type="evidence" value="ECO:0007669"/>
    <property type="project" value="InterPro"/>
</dbReference>
<keyword evidence="11" id="KW-0275">Fatty acid biosynthesis</keyword>
<dbReference type="PANTHER" id="PTHR11351:SF31">
    <property type="entry name" value="DESATURASE 1, ISOFORM A-RELATED"/>
    <property type="match status" value="1"/>
</dbReference>
<evidence type="ECO:0000256" key="11">
    <source>
        <dbReference type="ARBA" id="ARBA00023160"/>
    </source>
</evidence>
<evidence type="ECO:0000256" key="1">
    <source>
        <dbReference type="ARBA" id="ARBA00004141"/>
    </source>
</evidence>
<dbReference type="GO" id="GO:0016020">
    <property type="term" value="C:membrane"/>
    <property type="evidence" value="ECO:0007669"/>
    <property type="project" value="UniProtKB-SubCell"/>
</dbReference>
<reference evidence="14" key="1">
    <citation type="submission" date="2021-02" db="EMBL/GenBank/DDBJ databases">
        <title>Genome-Resolved Metagenomics of a Microbial Community Performing Photosynthetic Biological Nutrient Removal.</title>
        <authorList>
            <person name="Mcdaniel E.A."/>
        </authorList>
    </citation>
    <scope>NUCLEOTIDE SEQUENCE</scope>
    <source>
        <strain evidence="14">UWPOB_OBS1</strain>
    </source>
</reference>
<evidence type="ECO:0000256" key="6">
    <source>
        <dbReference type="ARBA" id="ARBA00022989"/>
    </source>
</evidence>
<dbReference type="InterPro" id="IPR005804">
    <property type="entry name" value="FA_desaturase_dom"/>
</dbReference>
<keyword evidence="10 12" id="KW-0472">Membrane</keyword>
<dbReference type="EMBL" id="JAFLCK010000008">
    <property type="protein sequence ID" value="MBN8660182.1"/>
    <property type="molecule type" value="Genomic_DNA"/>
</dbReference>
<gene>
    <name evidence="14" type="ORF">J0M35_07445</name>
</gene>
<dbReference type="GO" id="GO:0006633">
    <property type="term" value="P:fatty acid biosynthetic process"/>
    <property type="evidence" value="ECO:0007669"/>
    <property type="project" value="UniProtKB-KW"/>
</dbReference>
<comment type="caution">
    <text evidence="14">The sequence shown here is derived from an EMBL/GenBank/DDBJ whole genome shotgun (WGS) entry which is preliminary data.</text>
</comment>
<dbReference type="PANTHER" id="PTHR11351">
    <property type="entry name" value="ACYL-COA DESATURASE"/>
    <property type="match status" value="1"/>
</dbReference>
<dbReference type="Pfam" id="PF00487">
    <property type="entry name" value="FA_desaturase"/>
    <property type="match status" value="1"/>
</dbReference>
<keyword evidence="7" id="KW-0560">Oxidoreductase</keyword>
<feature type="domain" description="Fatty acid desaturase" evidence="13">
    <location>
        <begin position="4"/>
        <end position="221"/>
    </location>
</feature>
<evidence type="ECO:0000256" key="4">
    <source>
        <dbReference type="ARBA" id="ARBA00022692"/>
    </source>
</evidence>
<evidence type="ECO:0000256" key="9">
    <source>
        <dbReference type="ARBA" id="ARBA00023098"/>
    </source>
</evidence>
<keyword evidence="4 12" id="KW-0812">Transmembrane</keyword>
<keyword evidence="6 12" id="KW-1133">Transmembrane helix</keyword>
<keyword evidence="9" id="KW-0443">Lipid metabolism</keyword>